<dbReference type="SUPFAM" id="SSF54160">
    <property type="entry name" value="Chromo domain-like"/>
    <property type="match status" value="1"/>
</dbReference>
<evidence type="ECO:0000256" key="1">
    <source>
        <dbReference type="ARBA" id="ARBA00004123"/>
    </source>
</evidence>
<feature type="region of interest" description="Disordered" evidence="13">
    <location>
        <begin position="1"/>
        <end position="31"/>
    </location>
</feature>
<keyword evidence="5" id="KW-0479">Metal-binding</keyword>
<dbReference type="Pfam" id="PF17772">
    <property type="entry name" value="zf-MYST"/>
    <property type="match status" value="1"/>
</dbReference>
<sequence>MNPKGRADNDEPPQPPSCGGETPEIPPEIGDHCNVLFRGELRLPAEIIERRPLLASRKRLLDLRQRPAQPDAKPEDHENENDTKQTNAKTKKRKHQGPGSSAESQGSCSQEELSLNFRTEGIEYYIHYHNHDRRLDEWITSDRFVWNTLQRCNTNATTNANASAATDSGSKHGATPKTSTGSKEPTKTEQSASTEPSAAATPEPSKVGRRLSRKSVGSSAGPRKKSSLDNQSQAQVASGRQIATTATNSTASTTTGTATGGNWRPTAADGLHELEKEHHEITKVKNIEKIYMGGFEVDCWYYSPYPASYSPSEMLYVCEFCLKYMRKRKTFCKHRATCPHRTPPGTEIYRELGLSVYEIDGKDHKVYCQNLCLLAKLFLDHKTLYYDVDPFWFYVVCHVDDSGAHIVGYFSKEKVSTEGYNLACILTFPQHQQHGYGKFIISLSYELSKREKTVGSPEKPLSDLGKVSYRSYWTYVLLKLLAERSPRLDDEQTQKQENNHDLTIKDISTETGMKQEDIISTLQYLDMIRSWKGQHVVYVQQDTIEEYAKKKQGKSWRLCKPQYLDWDPSHYASVKKKGEKK</sequence>
<evidence type="ECO:0000256" key="5">
    <source>
        <dbReference type="ARBA" id="ARBA00022723"/>
    </source>
</evidence>
<evidence type="ECO:0000256" key="9">
    <source>
        <dbReference type="ARBA" id="ARBA00022990"/>
    </source>
</evidence>
<evidence type="ECO:0000256" key="7">
    <source>
        <dbReference type="ARBA" id="ARBA00022833"/>
    </source>
</evidence>
<keyword evidence="8" id="KW-0156">Chromatin regulator</keyword>
<dbReference type="EC" id="2.3.1.48" evidence="3 12"/>
<feature type="region of interest" description="Disordered" evidence="13">
    <location>
        <begin position="64"/>
        <end position="110"/>
    </location>
</feature>
<feature type="compositionally biased region" description="Polar residues" evidence="13">
    <location>
        <begin position="98"/>
        <end position="110"/>
    </location>
</feature>
<dbReference type="InterPro" id="IPR002717">
    <property type="entry name" value="HAT_MYST-type"/>
</dbReference>
<organism evidence="15 16">
    <name type="scientific">Pseudo-nitzschia multistriata</name>
    <dbReference type="NCBI Taxonomy" id="183589"/>
    <lineage>
        <taxon>Eukaryota</taxon>
        <taxon>Sar</taxon>
        <taxon>Stramenopiles</taxon>
        <taxon>Ochrophyta</taxon>
        <taxon>Bacillariophyta</taxon>
        <taxon>Bacillariophyceae</taxon>
        <taxon>Bacillariophycidae</taxon>
        <taxon>Bacillariales</taxon>
        <taxon>Bacillariaceae</taxon>
        <taxon>Pseudo-nitzschia</taxon>
    </lineage>
</organism>
<keyword evidence="4" id="KW-0808">Transferase</keyword>
<feature type="compositionally biased region" description="Low complexity" evidence="13">
    <location>
        <begin position="243"/>
        <end position="262"/>
    </location>
</feature>
<evidence type="ECO:0000256" key="12">
    <source>
        <dbReference type="RuleBase" id="RU361211"/>
    </source>
</evidence>
<dbReference type="EMBL" id="CAACVS010000181">
    <property type="protein sequence ID" value="VEU38663.1"/>
    <property type="molecule type" value="Genomic_DNA"/>
</dbReference>
<feature type="compositionally biased region" description="Low complexity" evidence="13">
    <location>
        <begin position="188"/>
        <end position="205"/>
    </location>
</feature>
<dbReference type="PROSITE" id="PS51726">
    <property type="entry name" value="MYST_HAT"/>
    <property type="match status" value="1"/>
</dbReference>
<dbReference type="Pfam" id="PF11717">
    <property type="entry name" value="Tudor-knot"/>
    <property type="match status" value="1"/>
</dbReference>
<evidence type="ECO:0000256" key="8">
    <source>
        <dbReference type="ARBA" id="ARBA00022853"/>
    </source>
</evidence>
<dbReference type="GO" id="GO:0004402">
    <property type="term" value="F:histone acetyltransferase activity"/>
    <property type="evidence" value="ECO:0007669"/>
    <property type="project" value="InterPro"/>
</dbReference>
<dbReference type="Proteomes" id="UP000291116">
    <property type="component" value="Unassembled WGS sequence"/>
</dbReference>
<feature type="active site" description="Proton donor/acceptor" evidence="11">
    <location>
        <position position="458"/>
    </location>
</feature>
<name>A0A448Z9D5_9STRA</name>
<evidence type="ECO:0000256" key="2">
    <source>
        <dbReference type="ARBA" id="ARBA00010107"/>
    </source>
</evidence>
<dbReference type="GO" id="GO:0006357">
    <property type="term" value="P:regulation of transcription by RNA polymerase II"/>
    <property type="evidence" value="ECO:0007669"/>
    <property type="project" value="TreeGrafter"/>
</dbReference>
<protein>
    <recommendedName>
        <fullName evidence="3 12">Histone acetyltransferase</fullName>
        <ecNumber evidence="3 12">2.3.1.48</ecNumber>
    </recommendedName>
</protein>
<dbReference type="GO" id="GO:0000785">
    <property type="term" value="C:chromatin"/>
    <property type="evidence" value="ECO:0007669"/>
    <property type="project" value="TreeGrafter"/>
</dbReference>
<dbReference type="OrthoDB" id="787137at2759"/>
<dbReference type="InterPro" id="IPR013087">
    <property type="entry name" value="Znf_C2H2_type"/>
</dbReference>
<dbReference type="Pfam" id="PF01853">
    <property type="entry name" value="MOZ_SAS"/>
    <property type="match status" value="1"/>
</dbReference>
<evidence type="ECO:0000313" key="15">
    <source>
        <dbReference type="EMBL" id="VEU38663.1"/>
    </source>
</evidence>
<dbReference type="InterPro" id="IPR016197">
    <property type="entry name" value="Chromo-like_dom_sf"/>
</dbReference>
<dbReference type="InterPro" id="IPR016181">
    <property type="entry name" value="Acyl_CoA_acyltransferase"/>
</dbReference>
<evidence type="ECO:0000256" key="11">
    <source>
        <dbReference type="PIRSR" id="PIRSR602717-51"/>
    </source>
</evidence>
<dbReference type="SUPFAM" id="SSF55729">
    <property type="entry name" value="Acyl-CoA N-acyltransferases (Nat)"/>
    <property type="match status" value="1"/>
</dbReference>
<keyword evidence="6" id="KW-0863">Zinc-finger</keyword>
<evidence type="ECO:0000256" key="13">
    <source>
        <dbReference type="SAM" id="MobiDB-lite"/>
    </source>
</evidence>
<evidence type="ECO:0000313" key="16">
    <source>
        <dbReference type="Proteomes" id="UP000291116"/>
    </source>
</evidence>
<dbReference type="GO" id="GO:0003712">
    <property type="term" value="F:transcription coregulator activity"/>
    <property type="evidence" value="ECO:0007669"/>
    <property type="project" value="TreeGrafter"/>
</dbReference>
<dbReference type="GO" id="GO:0003682">
    <property type="term" value="F:chromatin binding"/>
    <property type="evidence" value="ECO:0007669"/>
    <property type="project" value="TreeGrafter"/>
</dbReference>
<dbReference type="InterPro" id="IPR040706">
    <property type="entry name" value="Zf-MYST"/>
</dbReference>
<dbReference type="FunFam" id="3.30.60.60:FF:000001">
    <property type="entry name" value="Histone acetyltransferase"/>
    <property type="match status" value="1"/>
</dbReference>
<evidence type="ECO:0000259" key="14">
    <source>
        <dbReference type="PROSITE" id="PS51726"/>
    </source>
</evidence>
<dbReference type="InterPro" id="IPR050603">
    <property type="entry name" value="MYST_HAT"/>
</dbReference>
<dbReference type="GO" id="GO:0005634">
    <property type="term" value="C:nucleus"/>
    <property type="evidence" value="ECO:0007669"/>
    <property type="project" value="UniProtKB-SubCell"/>
</dbReference>
<keyword evidence="16" id="KW-1185">Reference proteome</keyword>
<dbReference type="FunFam" id="3.40.630.30:FF:000002">
    <property type="entry name" value="Histone acetyltransferase"/>
    <property type="match status" value="1"/>
</dbReference>
<feature type="region of interest" description="Disordered" evidence="13">
    <location>
        <begin position="160"/>
        <end position="267"/>
    </location>
</feature>
<comment type="subcellular location">
    <subcellularLocation>
        <location evidence="1 12">Nucleus</location>
    </subcellularLocation>
</comment>
<comment type="catalytic activity">
    <reaction evidence="12">
        <text>L-lysyl-[protein] + acetyl-CoA = N(6)-acetyl-L-lysyl-[protein] + CoA + H(+)</text>
        <dbReference type="Rhea" id="RHEA:45948"/>
        <dbReference type="Rhea" id="RHEA-COMP:9752"/>
        <dbReference type="Rhea" id="RHEA-COMP:10731"/>
        <dbReference type="ChEBI" id="CHEBI:15378"/>
        <dbReference type="ChEBI" id="CHEBI:29969"/>
        <dbReference type="ChEBI" id="CHEBI:57287"/>
        <dbReference type="ChEBI" id="CHEBI:57288"/>
        <dbReference type="ChEBI" id="CHEBI:61930"/>
        <dbReference type="EC" id="2.3.1.48"/>
    </reaction>
</comment>
<dbReference type="GO" id="GO:0008270">
    <property type="term" value="F:zinc ion binding"/>
    <property type="evidence" value="ECO:0007669"/>
    <property type="project" value="UniProtKB-KW"/>
</dbReference>
<dbReference type="Gene3D" id="1.10.10.10">
    <property type="entry name" value="Winged helix-like DNA-binding domain superfamily/Winged helix DNA-binding domain"/>
    <property type="match status" value="1"/>
</dbReference>
<gene>
    <name evidence="15" type="ORF">PSNMU_V1.4_AUG-EV-PASAV3_0055030</name>
</gene>
<dbReference type="Gene3D" id="2.30.30.140">
    <property type="match status" value="1"/>
</dbReference>
<accession>A0A448Z9D5</accession>
<dbReference type="AlphaFoldDB" id="A0A448Z9D5"/>
<evidence type="ECO:0000256" key="4">
    <source>
        <dbReference type="ARBA" id="ARBA00022679"/>
    </source>
</evidence>
<dbReference type="InterPro" id="IPR025995">
    <property type="entry name" value="Tudor-knot"/>
</dbReference>
<evidence type="ECO:0000256" key="6">
    <source>
        <dbReference type="ARBA" id="ARBA00022771"/>
    </source>
</evidence>
<comment type="similarity">
    <text evidence="2 12">Belongs to the MYST (SAS/MOZ) family.</text>
</comment>
<dbReference type="InterPro" id="IPR036388">
    <property type="entry name" value="WH-like_DNA-bd_sf"/>
</dbReference>
<evidence type="ECO:0000256" key="3">
    <source>
        <dbReference type="ARBA" id="ARBA00013184"/>
    </source>
</evidence>
<reference evidence="15 16" key="1">
    <citation type="submission" date="2019-01" db="EMBL/GenBank/DDBJ databases">
        <authorList>
            <person name="Ferrante I. M."/>
        </authorList>
    </citation>
    <scope>NUCLEOTIDE SEQUENCE [LARGE SCALE GENOMIC DNA]</scope>
    <source>
        <strain evidence="15 16">B856</strain>
    </source>
</reference>
<proteinExistence type="inferred from homology"/>
<keyword evidence="7" id="KW-0862">Zinc</keyword>
<feature type="compositionally biased region" description="Basic and acidic residues" evidence="13">
    <location>
        <begin position="72"/>
        <end position="83"/>
    </location>
</feature>
<dbReference type="PANTHER" id="PTHR10615">
    <property type="entry name" value="HISTONE ACETYLTRANSFERASE"/>
    <property type="match status" value="1"/>
</dbReference>
<dbReference type="Gene3D" id="3.40.630.30">
    <property type="match status" value="1"/>
</dbReference>
<keyword evidence="10 12" id="KW-0539">Nucleus</keyword>
<dbReference type="PROSITE" id="PS00028">
    <property type="entry name" value="ZINC_FINGER_C2H2_1"/>
    <property type="match status" value="1"/>
</dbReference>
<feature type="domain" description="MYST-type HAT" evidence="14">
    <location>
        <begin position="282"/>
        <end position="568"/>
    </location>
</feature>
<dbReference type="PANTHER" id="PTHR10615:SF161">
    <property type="entry name" value="HISTONE ACETYLTRANSFERASE KAT7"/>
    <property type="match status" value="1"/>
</dbReference>
<evidence type="ECO:0000256" key="10">
    <source>
        <dbReference type="ARBA" id="ARBA00023242"/>
    </source>
</evidence>
<keyword evidence="9" id="KW-0007">Acetylation</keyword>
<dbReference type="FunFam" id="1.10.10.10:FF:000022">
    <property type="entry name" value="Histone acetyltransferase"/>
    <property type="match status" value="1"/>
</dbReference>
<feature type="compositionally biased region" description="Polar residues" evidence="13">
    <location>
        <begin position="228"/>
        <end position="242"/>
    </location>
</feature>
<dbReference type="Gene3D" id="3.30.60.60">
    <property type="entry name" value="N-acetyl transferase-like"/>
    <property type="match status" value="1"/>
</dbReference>